<dbReference type="InterPro" id="IPR038765">
    <property type="entry name" value="Papain-like_cys_pep_sf"/>
</dbReference>
<dbReference type="Pfam" id="PF00797">
    <property type="entry name" value="Acetyltransf_2"/>
    <property type="match status" value="1"/>
</dbReference>
<keyword evidence="4" id="KW-1185">Reference proteome</keyword>
<evidence type="ECO:0000313" key="3">
    <source>
        <dbReference type="EMBL" id="MCZ4093561.1"/>
    </source>
</evidence>
<dbReference type="PANTHER" id="PTHR11786">
    <property type="entry name" value="N-HYDROXYARYLAMINE O-ACETYLTRANSFERASE"/>
    <property type="match status" value="1"/>
</dbReference>
<evidence type="ECO:0000256" key="1">
    <source>
        <dbReference type="ARBA" id="ARBA00006547"/>
    </source>
</evidence>
<comment type="caution">
    <text evidence="3">The sequence shown here is derived from an EMBL/GenBank/DDBJ whole genome shotgun (WGS) entry which is preliminary data.</text>
</comment>
<name>A0ABT4KNM0_9HYPH</name>
<dbReference type="PRINTS" id="PR01543">
    <property type="entry name" value="ANATRNSFRASE"/>
</dbReference>
<gene>
    <name evidence="3" type="ORF">O3W52_27475</name>
</gene>
<accession>A0ABT4KNM0</accession>
<comment type="similarity">
    <text evidence="1 2">Belongs to the arylamine N-acetyltransferase family.</text>
</comment>
<evidence type="ECO:0000256" key="2">
    <source>
        <dbReference type="RuleBase" id="RU003452"/>
    </source>
</evidence>
<sequence length="270" mass="29889">MAFDIAIYLNRIGLARVPTTVDGLVALQQAQMRAIPFENIDVLLGHIPNLTEDSIWAKLIDARRGGYCFELNKLFGLALEALGFTIQPILGRVRMGAVEGGPRTHQAFIVTIDGADWLADAGFGGPAPIKPLRIDTEELQAVGRDVFRLRADSASGELVVERKNGNEWFALYGFDRASALPSDFEGANFICARWDRSPFPSSLMMSVLTAEGTANLLNKDFSMIRNQTEETETLKTKTELQRLLSDVFRLQLPRSTIESLWEKLGSCGRV</sequence>
<dbReference type="InterPro" id="IPR001447">
    <property type="entry name" value="Arylamine_N-AcTrfase"/>
</dbReference>
<reference evidence="3" key="1">
    <citation type="submission" date="2022-10" db="EMBL/GenBank/DDBJ databases">
        <title>Whole genome sequencing of three plant growth promoting bacteria isolated from Vachellia tortilis subsp. raddiana in Morocco.</title>
        <authorList>
            <person name="Hnini M."/>
            <person name="Zouagui R."/>
            <person name="Zouagui H."/>
            <person name="Chemao Elfihri M.-W."/>
            <person name="Ibrahimi A."/>
            <person name="Sbabou L."/>
            <person name="Aurag J."/>
        </authorList>
    </citation>
    <scope>NUCLEOTIDE SEQUENCE</scope>
    <source>
        <strain evidence="3">LMR678</strain>
    </source>
</reference>
<evidence type="ECO:0000313" key="4">
    <source>
        <dbReference type="Proteomes" id="UP001079430"/>
    </source>
</evidence>
<dbReference type="Gene3D" id="2.40.128.150">
    <property type="entry name" value="Cysteine proteinases"/>
    <property type="match status" value="1"/>
</dbReference>
<dbReference type="RefSeq" id="WP_269285349.1">
    <property type="nucleotide sequence ID" value="NZ_JAPVOI010000005.1"/>
</dbReference>
<dbReference type="SUPFAM" id="SSF54001">
    <property type="entry name" value="Cysteine proteinases"/>
    <property type="match status" value="1"/>
</dbReference>
<protein>
    <submittedName>
        <fullName evidence="3">Arylamine N-acetyltransferase</fullName>
    </submittedName>
</protein>
<proteinExistence type="inferred from homology"/>
<dbReference type="PANTHER" id="PTHR11786:SF0">
    <property type="entry name" value="ARYLAMINE N-ACETYLTRANSFERASE 4-RELATED"/>
    <property type="match status" value="1"/>
</dbReference>
<organism evidence="3 4">
    <name type="scientific">Sinorhizobium psoraleae</name>
    <dbReference type="NCBI Taxonomy" id="520838"/>
    <lineage>
        <taxon>Bacteria</taxon>
        <taxon>Pseudomonadati</taxon>
        <taxon>Pseudomonadota</taxon>
        <taxon>Alphaproteobacteria</taxon>
        <taxon>Hyphomicrobiales</taxon>
        <taxon>Rhizobiaceae</taxon>
        <taxon>Sinorhizobium/Ensifer group</taxon>
        <taxon>Sinorhizobium</taxon>
    </lineage>
</organism>
<dbReference type="EMBL" id="JAPVOI010000005">
    <property type="protein sequence ID" value="MCZ4093561.1"/>
    <property type="molecule type" value="Genomic_DNA"/>
</dbReference>
<dbReference type="Proteomes" id="UP001079430">
    <property type="component" value="Unassembled WGS sequence"/>
</dbReference>
<dbReference type="Gene3D" id="3.30.2140.10">
    <property type="entry name" value="Arylamine N-acetyltransferase"/>
    <property type="match status" value="1"/>
</dbReference>